<dbReference type="InterPro" id="IPR032690">
    <property type="entry name" value="CarS"/>
</dbReference>
<protein>
    <submittedName>
        <fullName evidence="2">CDP-diglyceride synthetase</fullName>
    </submittedName>
</protein>
<evidence type="ECO:0000313" key="2">
    <source>
        <dbReference type="EMBL" id="EWY41750.1"/>
    </source>
</evidence>
<dbReference type="Pfam" id="PF01864">
    <property type="entry name" value="CarS-like"/>
    <property type="match status" value="1"/>
</dbReference>
<keyword evidence="1" id="KW-0812">Transmembrane</keyword>
<sequence length="101" mass="11302">MLDFEAHGPAVYGLLYGLGYSLFELPNSFLKRQRDIRPGQAGALPHVLLDQADSVFGCLLMLYPFSRMSFTFVLAGVVFFTALHLAANYLLFLCKLRSEPL</sequence>
<comment type="caution">
    <text evidence="2">The sequence shown here is derived from an EMBL/GenBank/DDBJ whole genome shotgun (WGS) entry which is preliminary data.</text>
</comment>
<name>W9H699_9PROT</name>
<dbReference type="RefSeq" id="WP_051511624.1">
    <property type="nucleotide sequence ID" value="NZ_AVFL01000003.1"/>
</dbReference>
<organism evidence="2 3">
    <name type="scientific">Skermanella stibiiresistens SB22</name>
    <dbReference type="NCBI Taxonomy" id="1385369"/>
    <lineage>
        <taxon>Bacteria</taxon>
        <taxon>Pseudomonadati</taxon>
        <taxon>Pseudomonadota</taxon>
        <taxon>Alphaproteobacteria</taxon>
        <taxon>Rhodospirillales</taxon>
        <taxon>Azospirillaceae</taxon>
        <taxon>Skermanella</taxon>
    </lineage>
</organism>
<keyword evidence="3" id="KW-1185">Reference proteome</keyword>
<dbReference type="Proteomes" id="UP000019486">
    <property type="component" value="Unassembled WGS sequence"/>
</dbReference>
<evidence type="ECO:0000256" key="1">
    <source>
        <dbReference type="SAM" id="Phobius"/>
    </source>
</evidence>
<keyword evidence="1" id="KW-0472">Membrane</keyword>
<dbReference type="AlphaFoldDB" id="W9H699"/>
<dbReference type="EMBL" id="AVFL01000003">
    <property type="protein sequence ID" value="EWY41750.1"/>
    <property type="molecule type" value="Genomic_DNA"/>
</dbReference>
<evidence type="ECO:0000313" key="3">
    <source>
        <dbReference type="Proteomes" id="UP000019486"/>
    </source>
</evidence>
<reference evidence="2 3" key="1">
    <citation type="submission" date="2013-08" db="EMBL/GenBank/DDBJ databases">
        <title>The genome sequence of Skermanella stibiiresistens.</title>
        <authorList>
            <person name="Zhu W."/>
            <person name="Wang G."/>
        </authorList>
    </citation>
    <scope>NUCLEOTIDE SEQUENCE [LARGE SCALE GENOMIC DNA]</scope>
    <source>
        <strain evidence="2 3">SB22</strain>
    </source>
</reference>
<keyword evidence="1" id="KW-1133">Transmembrane helix</keyword>
<accession>W9H699</accession>
<proteinExistence type="predicted"/>
<feature type="transmembrane region" description="Helical" evidence="1">
    <location>
        <begin position="69"/>
        <end position="92"/>
    </location>
</feature>
<gene>
    <name evidence="2" type="ORF">N825_24790</name>
</gene>
<dbReference type="STRING" id="1385369.N825_24790"/>